<protein>
    <submittedName>
        <fullName evidence="3">TonB-dependent receptor</fullName>
    </submittedName>
</protein>
<sequence length="49" mass="5469">MPGKYSGPAEPNSNPLFGTPVNKMTPSLIVQKEKKYTFTTYVDYLLNST</sequence>
<feature type="region of interest" description="Disordered" evidence="1">
    <location>
        <begin position="1"/>
        <end position="21"/>
    </location>
</feature>
<evidence type="ECO:0000256" key="1">
    <source>
        <dbReference type="SAM" id="MobiDB-lite"/>
    </source>
</evidence>
<dbReference type="AlphaFoldDB" id="A0A1I7XI62"/>
<evidence type="ECO:0000313" key="3">
    <source>
        <dbReference type="WBParaSite" id="Hba_17439"/>
    </source>
</evidence>
<evidence type="ECO:0000313" key="2">
    <source>
        <dbReference type="Proteomes" id="UP000095283"/>
    </source>
</evidence>
<accession>A0A1I7XI62</accession>
<organism evidence="2 3">
    <name type="scientific">Heterorhabditis bacteriophora</name>
    <name type="common">Entomopathogenic nematode worm</name>
    <dbReference type="NCBI Taxonomy" id="37862"/>
    <lineage>
        <taxon>Eukaryota</taxon>
        <taxon>Metazoa</taxon>
        <taxon>Ecdysozoa</taxon>
        <taxon>Nematoda</taxon>
        <taxon>Chromadorea</taxon>
        <taxon>Rhabditida</taxon>
        <taxon>Rhabditina</taxon>
        <taxon>Rhabditomorpha</taxon>
        <taxon>Strongyloidea</taxon>
        <taxon>Heterorhabditidae</taxon>
        <taxon>Heterorhabditis</taxon>
    </lineage>
</organism>
<keyword evidence="2" id="KW-1185">Reference proteome</keyword>
<name>A0A1I7XI62_HETBA</name>
<dbReference type="Proteomes" id="UP000095283">
    <property type="component" value="Unplaced"/>
</dbReference>
<dbReference type="WBParaSite" id="Hba_17439">
    <property type="protein sequence ID" value="Hba_17439"/>
    <property type="gene ID" value="Hba_17439"/>
</dbReference>
<proteinExistence type="predicted"/>
<reference evidence="3" key="1">
    <citation type="submission" date="2016-11" db="UniProtKB">
        <authorList>
            <consortium name="WormBaseParasite"/>
        </authorList>
    </citation>
    <scope>IDENTIFICATION</scope>
</reference>